<comment type="caution">
    <text evidence="2">The sequence shown here is derived from an EMBL/GenBank/DDBJ whole genome shotgun (WGS) entry which is preliminary data.</text>
</comment>
<name>K2RH17_MACPH</name>
<gene>
    <name evidence="2" type="ORF">MPH_08956</name>
</gene>
<protein>
    <submittedName>
        <fullName evidence="2">Uncharacterized protein</fullName>
    </submittedName>
</protein>
<dbReference type="AlphaFoldDB" id="K2RH17"/>
<evidence type="ECO:0000313" key="3">
    <source>
        <dbReference type="Proteomes" id="UP000007129"/>
    </source>
</evidence>
<dbReference type="VEuPathDB" id="FungiDB:MPH_08956"/>
<accession>K2RH17</accession>
<proteinExistence type="predicted"/>
<feature type="region of interest" description="Disordered" evidence="1">
    <location>
        <begin position="1"/>
        <end position="21"/>
    </location>
</feature>
<evidence type="ECO:0000313" key="2">
    <source>
        <dbReference type="EMBL" id="EKG13883.1"/>
    </source>
</evidence>
<evidence type="ECO:0000256" key="1">
    <source>
        <dbReference type="SAM" id="MobiDB-lite"/>
    </source>
</evidence>
<dbReference type="InParanoid" id="K2RH17"/>
<sequence>MSLLRRSPSPPRMLPLRLRRPPRRVDRAVSAAAPLDSSSSSSWARFTLERVTVQPTSLRRSEHIQALAVYHQYQLLRCDR</sequence>
<organism evidence="2 3">
    <name type="scientific">Macrophomina phaseolina (strain MS6)</name>
    <name type="common">Charcoal rot fungus</name>
    <dbReference type="NCBI Taxonomy" id="1126212"/>
    <lineage>
        <taxon>Eukaryota</taxon>
        <taxon>Fungi</taxon>
        <taxon>Dikarya</taxon>
        <taxon>Ascomycota</taxon>
        <taxon>Pezizomycotina</taxon>
        <taxon>Dothideomycetes</taxon>
        <taxon>Dothideomycetes incertae sedis</taxon>
        <taxon>Botryosphaeriales</taxon>
        <taxon>Botryosphaeriaceae</taxon>
        <taxon>Macrophomina</taxon>
    </lineage>
</organism>
<reference evidence="2 3" key="1">
    <citation type="journal article" date="2012" name="BMC Genomics">
        <title>Tools to kill: Genome of one of the most destructive plant pathogenic fungi Macrophomina phaseolina.</title>
        <authorList>
            <person name="Islam M.S."/>
            <person name="Haque M.S."/>
            <person name="Islam M.M."/>
            <person name="Emdad E.M."/>
            <person name="Halim A."/>
            <person name="Hossen Q.M.M."/>
            <person name="Hossain M.Z."/>
            <person name="Ahmed B."/>
            <person name="Rahim S."/>
            <person name="Rahman M.S."/>
            <person name="Alam M.M."/>
            <person name="Hou S."/>
            <person name="Wan X."/>
            <person name="Saito J.A."/>
            <person name="Alam M."/>
        </authorList>
    </citation>
    <scope>NUCLEOTIDE SEQUENCE [LARGE SCALE GENOMIC DNA]</scope>
    <source>
        <strain evidence="2 3">MS6</strain>
    </source>
</reference>
<dbReference type="Proteomes" id="UP000007129">
    <property type="component" value="Unassembled WGS sequence"/>
</dbReference>
<dbReference type="EMBL" id="AHHD01000380">
    <property type="protein sequence ID" value="EKG13883.1"/>
    <property type="molecule type" value="Genomic_DNA"/>
</dbReference>
<dbReference type="HOGENOM" id="CLU_2596569_0_0_1"/>
<feature type="non-terminal residue" evidence="2">
    <location>
        <position position="80"/>
    </location>
</feature>